<dbReference type="EMBL" id="JASSZA010000006">
    <property type="protein sequence ID" value="KAK2108881.1"/>
    <property type="molecule type" value="Genomic_DNA"/>
</dbReference>
<proteinExistence type="predicted"/>
<gene>
    <name evidence="1" type="ORF">P7K49_014046</name>
</gene>
<protein>
    <submittedName>
        <fullName evidence="1">Uncharacterized protein</fullName>
    </submittedName>
</protein>
<dbReference type="Proteomes" id="UP001266305">
    <property type="component" value="Unassembled WGS sequence"/>
</dbReference>
<reference evidence="1 2" key="1">
    <citation type="submission" date="2023-05" db="EMBL/GenBank/DDBJ databases">
        <title>B98-5 Cell Line De Novo Hybrid Assembly: An Optical Mapping Approach.</title>
        <authorList>
            <person name="Kananen K."/>
            <person name="Auerbach J.A."/>
            <person name="Kautto E."/>
            <person name="Blachly J.S."/>
        </authorList>
    </citation>
    <scope>NUCLEOTIDE SEQUENCE [LARGE SCALE GENOMIC DNA]</scope>
    <source>
        <strain evidence="1">B95-8</strain>
        <tissue evidence="1">Cell line</tissue>
    </source>
</reference>
<sequence length="116" mass="12416">MTLKVSLVSLVANALGYSELGAIKSLRTLRALRPLRALSRFEGMRQKIPSGGASWVASTTLVAGTVVLLAPQRSSSWCRVNRTGSPSDRGGCECSCWSNSLYHERAVGVSHLLADL</sequence>
<comment type="caution">
    <text evidence="1">The sequence shown here is derived from an EMBL/GenBank/DDBJ whole genome shotgun (WGS) entry which is preliminary data.</text>
</comment>
<accession>A0ABQ9VHP4</accession>
<organism evidence="1 2">
    <name type="scientific">Saguinus oedipus</name>
    <name type="common">Cotton-top tamarin</name>
    <name type="synonym">Oedipomidas oedipus</name>
    <dbReference type="NCBI Taxonomy" id="9490"/>
    <lineage>
        <taxon>Eukaryota</taxon>
        <taxon>Metazoa</taxon>
        <taxon>Chordata</taxon>
        <taxon>Craniata</taxon>
        <taxon>Vertebrata</taxon>
        <taxon>Euteleostomi</taxon>
        <taxon>Mammalia</taxon>
        <taxon>Eutheria</taxon>
        <taxon>Euarchontoglires</taxon>
        <taxon>Primates</taxon>
        <taxon>Haplorrhini</taxon>
        <taxon>Platyrrhini</taxon>
        <taxon>Cebidae</taxon>
        <taxon>Callitrichinae</taxon>
        <taxon>Saguinus</taxon>
    </lineage>
</organism>
<evidence type="ECO:0000313" key="2">
    <source>
        <dbReference type="Proteomes" id="UP001266305"/>
    </source>
</evidence>
<evidence type="ECO:0000313" key="1">
    <source>
        <dbReference type="EMBL" id="KAK2108881.1"/>
    </source>
</evidence>
<name>A0ABQ9VHP4_SAGOE</name>
<keyword evidence="2" id="KW-1185">Reference proteome</keyword>